<dbReference type="OrthoDB" id="2162994at2759"/>
<feature type="compositionally biased region" description="Polar residues" evidence="7">
    <location>
        <begin position="170"/>
        <end position="186"/>
    </location>
</feature>
<dbReference type="GO" id="GO:0043565">
    <property type="term" value="F:sequence-specific DNA binding"/>
    <property type="evidence" value="ECO:0007669"/>
    <property type="project" value="InterPro"/>
</dbReference>
<dbReference type="SMART" id="SM00401">
    <property type="entry name" value="ZnF_GATA"/>
    <property type="match status" value="1"/>
</dbReference>
<dbReference type="Gene3D" id="3.30.50.10">
    <property type="entry name" value="Erythroid Transcription Factor GATA-1, subunit A"/>
    <property type="match status" value="1"/>
</dbReference>
<dbReference type="SUPFAM" id="SSF57716">
    <property type="entry name" value="Glucocorticoid receptor-like (DNA-binding domain)"/>
    <property type="match status" value="1"/>
</dbReference>
<evidence type="ECO:0000256" key="5">
    <source>
        <dbReference type="ARBA" id="ARBA00023163"/>
    </source>
</evidence>
<reference evidence="10" key="1">
    <citation type="journal article" date="2018" name="Nat. Microbiol.">
        <title>Leveraging single-cell genomics to expand the fungal tree of life.</title>
        <authorList>
            <person name="Ahrendt S.R."/>
            <person name="Quandt C.A."/>
            <person name="Ciobanu D."/>
            <person name="Clum A."/>
            <person name="Salamov A."/>
            <person name="Andreopoulos B."/>
            <person name="Cheng J.F."/>
            <person name="Woyke T."/>
            <person name="Pelin A."/>
            <person name="Henrissat B."/>
            <person name="Reynolds N.K."/>
            <person name="Benny G.L."/>
            <person name="Smith M.E."/>
            <person name="James T.Y."/>
            <person name="Grigoriev I.V."/>
        </authorList>
    </citation>
    <scope>NUCLEOTIDE SEQUENCE [LARGE SCALE GENOMIC DNA]</scope>
    <source>
        <strain evidence="10">Benny S71-1</strain>
    </source>
</reference>
<name>A0A4P9YS86_9FUNG</name>
<dbReference type="EMBL" id="KZ992004">
    <property type="protein sequence ID" value="RKP22518.1"/>
    <property type="molecule type" value="Genomic_DNA"/>
</dbReference>
<feature type="compositionally biased region" description="Low complexity" evidence="7">
    <location>
        <begin position="107"/>
        <end position="116"/>
    </location>
</feature>
<feature type="domain" description="GATA-type" evidence="8">
    <location>
        <begin position="124"/>
        <end position="159"/>
    </location>
</feature>
<keyword evidence="10" id="KW-1185">Reference proteome</keyword>
<dbReference type="GO" id="GO:0008270">
    <property type="term" value="F:zinc ion binding"/>
    <property type="evidence" value="ECO:0007669"/>
    <property type="project" value="UniProtKB-KW"/>
</dbReference>
<dbReference type="InterPro" id="IPR000679">
    <property type="entry name" value="Znf_GATA"/>
</dbReference>
<dbReference type="PROSITE" id="PS00344">
    <property type="entry name" value="GATA_ZN_FINGER_1"/>
    <property type="match status" value="1"/>
</dbReference>
<organism evidence="9 10">
    <name type="scientific">Syncephalis pseudoplumigaleata</name>
    <dbReference type="NCBI Taxonomy" id="1712513"/>
    <lineage>
        <taxon>Eukaryota</taxon>
        <taxon>Fungi</taxon>
        <taxon>Fungi incertae sedis</taxon>
        <taxon>Zoopagomycota</taxon>
        <taxon>Zoopagomycotina</taxon>
        <taxon>Zoopagomycetes</taxon>
        <taxon>Zoopagales</taxon>
        <taxon>Piptocephalidaceae</taxon>
        <taxon>Syncephalis</taxon>
    </lineage>
</organism>
<dbReference type="GO" id="GO:0006355">
    <property type="term" value="P:regulation of DNA-templated transcription"/>
    <property type="evidence" value="ECO:0007669"/>
    <property type="project" value="InterPro"/>
</dbReference>
<protein>
    <recommendedName>
        <fullName evidence="8">GATA-type domain-containing protein</fullName>
    </recommendedName>
</protein>
<dbReference type="PROSITE" id="PS50114">
    <property type="entry name" value="GATA_ZN_FINGER_2"/>
    <property type="match status" value="1"/>
</dbReference>
<evidence type="ECO:0000313" key="10">
    <source>
        <dbReference type="Proteomes" id="UP000278143"/>
    </source>
</evidence>
<evidence type="ECO:0000256" key="6">
    <source>
        <dbReference type="PROSITE-ProRule" id="PRU00094"/>
    </source>
</evidence>
<dbReference type="Proteomes" id="UP000278143">
    <property type="component" value="Unassembled WGS sequence"/>
</dbReference>
<evidence type="ECO:0000256" key="4">
    <source>
        <dbReference type="ARBA" id="ARBA00023015"/>
    </source>
</evidence>
<gene>
    <name evidence="9" type="ORF">SYNPS1DRAFT_31880</name>
</gene>
<sequence>MSPLTPSHLCTAPPAHASGAAVSSSLEQQQQPSYAPTSYGQSPGARPSSYYHQHSVEPSDPMQWSDDARTMPTTPLFAQKPSHAGHIHAPHTSPFPLAVRQRDFPNHHGGSNNGSSSSGGGGNNVEGKQCEQCGTMRSPEWRRGPSGHKTLCNACGLRYSRSLARAGKVAQNQRNASLASQSTSGQRPLEPPSIDTRAAAMHTDMHASVALSAVTPTFSSHFSAPSTPTGIASAPAAGSGTMNTTAASCPSLPHSMAMRPGPMHRGYDAGHAMALHSSSASHPTLPQPHHPYHQSHPPAYHAGHSPAAHSDWSFAGDNRMAAARHYAAGYPVDSAAGSSARMSGPSDGFRLDGRDIPSV</sequence>
<dbReference type="CDD" id="cd00202">
    <property type="entry name" value="ZnF_GATA"/>
    <property type="match status" value="1"/>
</dbReference>
<dbReference type="AlphaFoldDB" id="A0A4P9YS86"/>
<feature type="region of interest" description="Disordered" evidence="7">
    <location>
        <begin position="168"/>
        <end position="193"/>
    </location>
</feature>
<keyword evidence="3" id="KW-0862">Zinc</keyword>
<evidence type="ECO:0000256" key="3">
    <source>
        <dbReference type="ARBA" id="ARBA00022833"/>
    </source>
</evidence>
<feature type="region of interest" description="Disordered" evidence="7">
    <location>
        <begin position="276"/>
        <end position="306"/>
    </location>
</feature>
<feature type="region of interest" description="Disordered" evidence="7">
    <location>
        <begin position="334"/>
        <end position="359"/>
    </location>
</feature>
<evidence type="ECO:0000259" key="8">
    <source>
        <dbReference type="PROSITE" id="PS50114"/>
    </source>
</evidence>
<evidence type="ECO:0000256" key="7">
    <source>
        <dbReference type="SAM" id="MobiDB-lite"/>
    </source>
</evidence>
<evidence type="ECO:0000256" key="2">
    <source>
        <dbReference type="ARBA" id="ARBA00022771"/>
    </source>
</evidence>
<keyword evidence="1" id="KW-0479">Metal-binding</keyword>
<feature type="compositionally biased region" description="Basic and acidic residues" evidence="7">
    <location>
        <begin position="349"/>
        <end position="359"/>
    </location>
</feature>
<evidence type="ECO:0000256" key="1">
    <source>
        <dbReference type="ARBA" id="ARBA00022723"/>
    </source>
</evidence>
<accession>A0A4P9YS86</accession>
<dbReference type="InterPro" id="IPR013088">
    <property type="entry name" value="Znf_NHR/GATA"/>
</dbReference>
<evidence type="ECO:0000313" key="9">
    <source>
        <dbReference type="EMBL" id="RKP22518.1"/>
    </source>
</evidence>
<feature type="region of interest" description="Disordered" evidence="7">
    <location>
        <begin position="1"/>
        <end position="126"/>
    </location>
</feature>
<dbReference type="Pfam" id="PF00320">
    <property type="entry name" value="GATA"/>
    <property type="match status" value="1"/>
</dbReference>
<feature type="compositionally biased region" description="Polar residues" evidence="7">
    <location>
        <begin position="21"/>
        <end position="41"/>
    </location>
</feature>
<dbReference type="PANTHER" id="PTHR47172">
    <property type="entry name" value="OS01G0976800 PROTEIN"/>
    <property type="match status" value="1"/>
</dbReference>
<dbReference type="PANTHER" id="PTHR47172:SF24">
    <property type="entry name" value="GATA ZINC FINGER DOMAIN-CONTAINING PROTEIN 14-RELATED"/>
    <property type="match status" value="1"/>
</dbReference>
<keyword evidence="2 6" id="KW-0863">Zinc-finger</keyword>
<proteinExistence type="predicted"/>
<keyword evidence="4" id="KW-0805">Transcription regulation</keyword>
<keyword evidence="5" id="KW-0804">Transcription</keyword>